<dbReference type="GO" id="GO:0006304">
    <property type="term" value="P:DNA modification"/>
    <property type="evidence" value="ECO:0007669"/>
    <property type="project" value="InterPro"/>
</dbReference>
<dbReference type="EC" id="2.1.1.72" evidence="1"/>
<evidence type="ECO:0000256" key="1">
    <source>
        <dbReference type="ARBA" id="ARBA00011900"/>
    </source>
</evidence>
<evidence type="ECO:0000256" key="4">
    <source>
        <dbReference type="ARBA" id="ARBA00022691"/>
    </source>
</evidence>
<reference key="2">
    <citation type="submission" date="2010-03" db="EMBL/GenBank/DDBJ databases">
        <authorList>
            <person name="Ma Z."/>
            <person name="Wang X."/>
            <person name="Liu H."/>
        </authorList>
    </citation>
    <scope>NUCLEOTIDE SEQUENCE</scope>
    <source>
        <strain>MP145</strain>
    </source>
</reference>
<dbReference type="EMBL" id="CP001991">
    <property type="protein sequence ID" value="ADE19516.1"/>
    <property type="molecule type" value="Genomic_DNA"/>
</dbReference>
<dbReference type="KEGG" id="mcd:MCRO_0145"/>
<dbReference type="PANTHER" id="PTHR33841">
    <property type="entry name" value="DNA METHYLTRANSFERASE YEEA-RELATED"/>
    <property type="match status" value="1"/>
</dbReference>
<dbReference type="eggNOG" id="COG0827">
    <property type="taxonomic scope" value="Bacteria"/>
</dbReference>
<evidence type="ECO:0000256" key="3">
    <source>
        <dbReference type="ARBA" id="ARBA00022679"/>
    </source>
</evidence>
<sequence length="476" mass="56552">MVLKEIDDKYKKEWCCLYTNQYCKKILNESGYFGENILKKHVIDNSCGDGRFLEEIVKTYIKEFFKIDNDLIKLKNQLEHFIHGIEIDLEECKKCINNLNLIIKEYNIDNVNWDIIVADTLDTNIYTGKMDFVLGNPPYVRVHNFDDRFSKIKNKRFTKKGMTDLFILFYEIGLNMLNEKGVLCYITPSSIFNSFAGLEFRKFIIQKKLLKSVIDYKHYQVFESVSTYTTILKLDKNNTDENINYFSYNDHNQQYDFIDKLEYNDFFINNSFYFQKKEKLVIFKKIINCNIKQNNINVKNGFATLCDDIFIKDHFEFKSKHIFNVLKSSRKKWKKIIFPYNKEGALITFECLEKELQDYLTINKDRLLNRSFDKGQNKWYAFGRSQAINDFWKEKISINNLIKTKENLKIELLKSGEGVYSGLYIIGNFDLDKIKQILISDEFIEYISLISKYKANGYYTFSSSDLKKYLVYKLGV</sequence>
<evidence type="ECO:0000259" key="6">
    <source>
        <dbReference type="Pfam" id="PF07669"/>
    </source>
</evidence>
<keyword evidence="3" id="KW-0808">Transferase</keyword>
<comment type="catalytic activity">
    <reaction evidence="5">
        <text>a 2'-deoxyadenosine in DNA + S-adenosyl-L-methionine = an N(6)-methyl-2'-deoxyadenosine in DNA + S-adenosyl-L-homocysteine + H(+)</text>
        <dbReference type="Rhea" id="RHEA:15197"/>
        <dbReference type="Rhea" id="RHEA-COMP:12418"/>
        <dbReference type="Rhea" id="RHEA-COMP:12419"/>
        <dbReference type="ChEBI" id="CHEBI:15378"/>
        <dbReference type="ChEBI" id="CHEBI:57856"/>
        <dbReference type="ChEBI" id="CHEBI:59789"/>
        <dbReference type="ChEBI" id="CHEBI:90615"/>
        <dbReference type="ChEBI" id="CHEBI:90616"/>
        <dbReference type="EC" id="2.1.1.72"/>
    </reaction>
</comment>
<evidence type="ECO:0000313" key="7">
    <source>
        <dbReference type="EMBL" id="ADE19516.1"/>
    </source>
</evidence>
<gene>
    <name evidence="7" type="ordered locus">MCRO_0145</name>
</gene>
<dbReference type="InterPro" id="IPR050953">
    <property type="entry name" value="N4_N6_ade-DNA_methylase"/>
</dbReference>
<dbReference type="REBASE" id="25113">
    <property type="entry name" value="M.McrMPORF145P"/>
</dbReference>
<dbReference type="GO" id="GO:0032259">
    <property type="term" value="P:methylation"/>
    <property type="evidence" value="ECO:0007669"/>
    <property type="project" value="UniProtKB-KW"/>
</dbReference>
<dbReference type="InterPro" id="IPR002052">
    <property type="entry name" value="DNA_methylase_N6_adenine_CS"/>
</dbReference>
<dbReference type="SUPFAM" id="SSF53335">
    <property type="entry name" value="S-adenosyl-L-methionine-dependent methyltransferases"/>
    <property type="match status" value="1"/>
</dbReference>
<accession>D5E4X5</accession>
<dbReference type="PRINTS" id="PR00507">
    <property type="entry name" value="N12N6MTFRASE"/>
</dbReference>
<dbReference type="PANTHER" id="PTHR33841:SF1">
    <property type="entry name" value="DNA METHYLTRANSFERASE A"/>
    <property type="match status" value="1"/>
</dbReference>
<dbReference type="GO" id="GO:0009007">
    <property type="term" value="F:site-specific DNA-methyltransferase (adenine-specific) activity"/>
    <property type="evidence" value="ECO:0007669"/>
    <property type="project" value="UniProtKB-EC"/>
</dbReference>
<dbReference type="Pfam" id="PF07669">
    <property type="entry name" value="Eco57I"/>
    <property type="match status" value="1"/>
</dbReference>
<evidence type="ECO:0000256" key="5">
    <source>
        <dbReference type="ARBA" id="ARBA00047942"/>
    </source>
</evidence>
<dbReference type="Proteomes" id="UP000001845">
    <property type="component" value="Chromosome"/>
</dbReference>
<dbReference type="HOGENOM" id="CLU_030414_0_0_14"/>
<proteinExistence type="predicted"/>
<keyword evidence="2" id="KW-0489">Methyltransferase</keyword>
<evidence type="ECO:0000256" key="2">
    <source>
        <dbReference type="ARBA" id="ARBA00022603"/>
    </source>
</evidence>
<reference evidence="8" key="1">
    <citation type="submission" date="2010-03" db="EMBL/GenBank/DDBJ databases">
        <title>The complete genome of Mycoplasma crocodyli MP145.</title>
        <authorList>
            <person name="Glass J.I."/>
            <person name="Durkin A.S."/>
            <person name="Hostetler J."/>
            <person name="Jackson J."/>
            <person name="Johnson J."/>
            <person name="May M.A."/>
            <person name="Paralanov V."/>
            <person name="Radune D."/>
            <person name="Szczypinski B."/>
            <person name="Brown D.R."/>
        </authorList>
    </citation>
    <scope>NUCLEOTIDE SEQUENCE [LARGE SCALE GENOMIC DNA]</scope>
    <source>
        <strain evidence="8">ATCC 51981 / MP145</strain>
    </source>
</reference>
<dbReference type="Gene3D" id="3.40.50.150">
    <property type="entry name" value="Vaccinia Virus protein VP39"/>
    <property type="match status" value="1"/>
</dbReference>
<dbReference type="PROSITE" id="PS00092">
    <property type="entry name" value="N6_MTASE"/>
    <property type="match status" value="1"/>
</dbReference>
<dbReference type="AlphaFoldDB" id="D5E4X5"/>
<evidence type="ECO:0000313" key="8">
    <source>
        <dbReference type="Proteomes" id="UP000001845"/>
    </source>
</evidence>
<organism evidence="7 8">
    <name type="scientific">Mycoplasma crocodyli (strain ATCC 51981 / MP145)</name>
    <dbReference type="NCBI Taxonomy" id="512564"/>
    <lineage>
        <taxon>Bacteria</taxon>
        <taxon>Bacillati</taxon>
        <taxon>Mycoplasmatota</taxon>
        <taxon>Mollicutes</taxon>
        <taxon>Mycoplasmataceae</taxon>
        <taxon>Mycoplasma</taxon>
    </lineage>
</organism>
<dbReference type="InterPro" id="IPR029063">
    <property type="entry name" value="SAM-dependent_MTases_sf"/>
</dbReference>
<keyword evidence="4" id="KW-0949">S-adenosyl-L-methionine</keyword>
<keyword evidence="8" id="KW-1185">Reference proteome</keyword>
<feature type="domain" description="Type II methyltransferase M.TaqI-like" evidence="6">
    <location>
        <begin position="84"/>
        <end position="222"/>
    </location>
</feature>
<protein>
    <recommendedName>
        <fullName evidence="1">site-specific DNA-methyltransferase (adenine-specific)</fullName>
        <ecNumber evidence="1">2.1.1.72</ecNumber>
    </recommendedName>
</protein>
<dbReference type="STRING" id="512564.MCRO_0145"/>
<dbReference type="GO" id="GO:0003676">
    <property type="term" value="F:nucleic acid binding"/>
    <property type="evidence" value="ECO:0007669"/>
    <property type="project" value="InterPro"/>
</dbReference>
<reference evidence="7 8" key="3">
    <citation type="journal article" date="2011" name="J. Bacteriol.">
        <title>Genome sequences of Mycoplasma alligatoris A21JP2T and Mycoplasma crocodyli MP145T.</title>
        <authorList>
            <person name="Brown D.R."/>
            <person name="Farmerie W.G."/>
            <person name="May M."/>
            <person name="Benders G.A."/>
            <person name="Durkin A.S."/>
            <person name="Hlavinka K."/>
            <person name="Hostetler J."/>
            <person name="Jackson J."/>
            <person name="Johnson J."/>
            <person name="Miller R.H."/>
            <person name="Paralanov V."/>
            <person name="Radune D."/>
            <person name="Szczypinski B."/>
            <person name="Glass J.I."/>
        </authorList>
    </citation>
    <scope>NUCLEOTIDE SEQUENCE [LARGE SCALE GENOMIC DNA]</scope>
    <source>
        <strain evidence="8">ATCC 51981 / MP145</strain>
    </source>
</reference>
<dbReference type="InterPro" id="IPR011639">
    <property type="entry name" value="MethylTrfase_TaqI-like_dom"/>
</dbReference>
<name>D5E4X5_MYCCM</name>